<keyword evidence="4" id="KW-1185">Reference proteome</keyword>
<dbReference type="PANTHER" id="PTHR28663:SF1">
    <property type="entry name" value="CILIA- AND FLAGELLA- ASSOCIATED PROTEIN 210"/>
    <property type="match status" value="1"/>
</dbReference>
<evidence type="ECO:0000256" key="2">
    <source>
        <dbReference type="SAM" id="MobiDB-lite"/>
    </source>
</evidence>
<dbReference type="AlphaFoldDB" id="A0A6G0TXA3"/>
<comment type="caution">
    <text evidence="3">The sequence shown here is derived from an EMBL/GenBank/DDBJ whole genome shotgun (WGS) entry which is preliminary data.</text>
</comment>
<feature type="region of interest" description="Disordered" evidence="2">
    <location>
        <begin position="151"/>
        <end position="181"/>
    </location>
</feature>
<evidence type="ECO:0000313" key="3">
    <source>
        <dbReference type="EMBL" id="KAE9540778.1"/>
    </source>
</evidence>
<protein>
    <recommendedName>
        <fullName evidence="5">Trichohyalin-plectin-homology domain-containing protein</fullName>
    </recommendedName>
</protein>
<dbReference type="InterPro" id="IPR039986">
    <property type="entry name" value="CFAP210"/>
</dbReference>
<gene>
    <name evidence="3" type="ORF">AGLY_004023</name>
</gene>
<accession>A0A6G0TXA3</accession>
<evidence type="ECO:0008006" key="5">
    <source>
        <dbReference type="Google" id="ProtNLM"/>
    </source>
</evidence>
<organism evidence="3 4">
    <name type="scientific">Aphis glycines</name>
    <name type="common">Soybean aphid</name>
    <dbReference type="NCBI Taxonomy" id="307491"/>
    <lineage>
        <taxon>Eukaryota</taxon>
        <taxon>Metazoa</taxon>
        <taxon>Ecdysozoa</taxon>
        <taxon>Arthropoda</taxon>
        <taxon>Hexapoda</taxon>
        <taxon>Insecta</taxon>
        <taxon>Pterygota</taxon>
        <taxon>Neoptera</taxon>
        <taxon>Paraneoptera</taxon>
        <taxon>Hemiptera</taxon>
        <taxon>Sternorrhyncha</taxon>
        <taxon>Aphidomorpha</taxon>
        <taxon>Aphidoidea</taxon>
        <taxon>Aphididae</taxon>
        <taxon>Aphidini</taxon>
        <taxon>Aphis</taxon>
        <taxon>Aphis</taxon>
    </lineage>
</organism>
<reference evidence="3 4" key="1">
    <citation type="submission" date="2019-08" db="EMBL/GenBank/DDBJ databases">
        <title>The genome of the soybean aphid Biotype 1, its phylome, world population structure and adaptation to the North American continent.</title>
        <authorList>
            <person name="Giordano R."/>
            <person name="Donthu R.K."/>
            <person name="Hernandez A.G."/>
            <person name="Wright C.L."/>
            <person name="Zimin A.V."/>
        </authorList>
    </citation>
    <scope>NUCLEOTIDE SEQUENCE [LARGE SCALE GENOMIC DNA]</scope>
    <source>
        <tissue evidence="3">Whole aphids</tissue>
    </source>
</reference>
<proteinExistence type="predicted"/>
<dbReference type="Proteomes" id="UP000475862">
    <property type="component" value="Unassembled WGS sequence"/>
</dbReference>
<keyword evidence="1" id="KW-0175">Coiled coil</keyword>
<feature type="coiled-coil region" evidence="1">
    <location>
        <begin position="63"/>
        <end position="93"/>
    </location>
</feature>
<dbReference type="PANTHER" id="PTHR28663">
    <property type="entry name" value="COILED-COIL DOMAIN-CONTAINING PROTEIN 173"/>
    <property type="match status" value="1"/>
</dbReference>
<dbReference type="EMBL" id="VYZN01000013">
    <property type="protein sequence ID" value="KAE9540778.1"/>
    <property type="molecule type" value="Genomic_DNA"/>
</dbReference>
<sequence>MEIFYVGHRNPSNRALLISKKEWNRLGKILTKKIDDEESIEASKRLKEMRRETSKKMVDGWDNTELNKTKKLLEQKRKALSELEVKRQQRDEEMKREALDTRNRIIEKACKLKFEERDATKTFYRALLHSEVFKERAIQLKFNEAEREKRMQKDLETAQEQNKEAERYKKHRADEKQKDNELKRSKAEILLKELKGRGDKRNEELIASRESGKAELQKLAEEIEEARKKAAAEARVAKEKLQKDIADNRIMITRQNDIREMEEWEEDMVTTIMAETKKTLARARRLKEIELAEVKQLALEEMRMKSAAWPTKRNGWSESDVQDTIETQEKRYREGERKKRELANRKIKHVEIGKKLWEEEICRRREQSEQVLRSEMYRREREKRLLTEFVDLRRRMQFENTKQFREELDKQCEDKRITLMANRQVDIDRHEAFERQWQREDEEFLKYAKNVIEKKKLVGNPIAPLLNTVKDYLEKNNLCVDKDNKISKKIAKGPIYTSRIIRHVE</sequence>
<dbReference type="OrthoDB" id="331765at2759"/>
<dbReference type="GO" id="GO:0005879">
    <property type="term" value="C:axonemal microtubule"/>
    <property type="evidence" value="ECO:0007669"/>
    <property type="project" value="TreeGrafter"/>
</dbReference>
<name>A0A6G0TXA3_APHGL</name>
<evidence type="ECO:0000256" key="1">
    <source>
        <dbReference type="SAM" id="Coils"/>
    </source>
</evidence>
<evidence type="ECO:0000313" key="4">
    <source>
        <dbReference type="Proteomes" id="UP000475862"/>
    </source>
</evidence>